<keyword evidence="2" id="KW-1185">Reference proteome</keyword>
<accession>A0A0F7ZTF9</accession>
<gene>
    <name evidence="1" type="ORF">HIM_07615</name>
</gene>
<evidence type="ECO:0000313" key="1">
    <source>
        <dbReference type="EMBL" id="KJZ73043.1"/>
    </source>
</evidence>
<dbReference type="OrthoDB" id="3259529at2759"/>
<evidence type="ECO:0000313" key="2">
    <source>
        <dbReference type="Proteomes" id="UP000054481"/>
    </source>
</evidence>
<reference evidence="1 2" key="1">
    <citation type="journal article" date="2014" name="Genome Biol. Evol.">
        <title>Comparative genomics and transcriptomics analyses reveal divergent lifestyle features of nematode endoparasitic fungus Hirsutella minnesotensis.</title>
        <authorList>
            <person name="Lai Y."/>
            <person name="Liu K."/>
            <person name="Zhang X."/>
            <person name="Zhang X."/>
            <person name="Li K."/>
            <person name="Wang N."/>
            <person name="Shu C."/>
            <person name="Wu Y."/>
            <person name="Wang C."/>
            <person name="Bushley K.E."/>
            <person name="Xiang M."/>
            <person name="Liu X."/>
        </authorList>
    </citation>
    <scope>NUCLEOTIDE SEQUENCE [LARGE SCALE GENOMIC DNA]</scope>
    <source>
        <strain evidence="1 2">3608</strain>
    </source>
</reference>
<organism evidence="1 2">
    <name type="scientific">Hirsutella minnesotensis 3608</name>
    <dbReference type="NCBI Taxonomy" id="1043627"/>
    <lineage>
        <taxon>Eukaryota</taxon>
        <taxon>Fungi</taxon>
        <taxon>Dikarya</taxon>
        <taxon>Ascomycota</taxon>
        <taxon>Pezizomycotina</taxon>
        <taxon>Sordariomycetes</taxon>
        <taxon>Hypocreomycetidae</taxon>
        <taxon>Hypocreales</taxon>
        <taxon>Ophiocordycipitaceae</taxon>
        <taxon>Hirsutella</taxon>
    </lineage>
</organism>
<dbReference type="EMBL" id="KQ030539">
    <property type="protein sequence ID" value="KJZ73043.1"/>
    <property type="molecule type" value="Genomic_DNA"/>
</dbReference>
<proteinExistence type="predicted"/>
<name>A0A0F7ZTF9_9HYPO</name>
<sequence>MVTLVGDPMRDDNVHNVDLNIATESETYVGHGADHTLRVTVILEANDIPCCCVGVSALKCYELGNLRAYPELVSEAVRILQSPQHSHDYVLVDPISHAQVQSMIHTYDRFKTRGLCHAFVIVPADDVHLDCRPVNIVRSLRGLPYPNLGVFAQSCLDRRNELELCDLIDGANISEDWGEDNLNLEGTNDVEWAWAMKRRTKEWDVEKERKPKPIDFWPTRPKSKRLIWQSQVRTKVERLDWSRPPEVFVTQYRVHGSPDPWTVLSDIS</sequence>
<protein>
    <submittedName>
        <fullName evidence="1">Uncharacterized protein</fullName>
    </submittedName>
</protein>
<dbReference type="AlphaFoldDB" id="A0A0F7ZTF9"/>
<dbReference type="Proteomes" id="UP000054481">
    <property type="component" value="Unassembled WGS sequence"/>
</dbReference>